<evidence type="ECO:0000313" key="4">
    <source>
        <dbReference type="EMBL" id="SFK06888.1"/>
    </source>
</evidence>
<dbReference type="InterPro" id="IPR016032">
    <property type="entry name" value="Sig_transdc_resp-reg_C-effctor"/>
</dbReference>
<evidence type="ECO:0000259" key="3">
    <source>
        <dbReference type="SMART" id="SM01043"/>
    </source>
</evidence>
<feature type="region of interest" description="Disordered" evidence="2">
    <location>
        <begin position="1034"/>
        <end position="1055"/>
    </location>
</feature>
<dbReference type="GO" id="GO:0006355">
    <property type="term" value="P:regulation of DNA-templated transcription"/>
    <property type="evidence" value="ECO:0007669"/>
    <property type="project" value="InterPro"/>
</dbReference>
<evidence type="ECO:0000313" key="5">
    <source>
        <dbReference type="Proteomes" id="UP000199111"/>
    </source>
</evidence>
<dbReference type="SUPFAM" id="SSF48452">
    <property type="entry name" value="TPR-like"/>
    <property type="match status" value="3"/>
</dbReference>
<dbReference type="InterPro" id="IPR019734">
    <property type="entry name" value="TPR_rpt"/>
</dbReference>
<reference evidence="5" key="1">
    <citation type="submission" date="2016-10" db="EMBL/GenBank/DDBJ databases">
        <authorList>
            <person name="Varghese N."/>
            <person name="Submissions S."/>
        </authorList>
    </citation>
    <scope>NUCLEOTIDE SEQUENCE [LARGE SCALE GENOMIC DNA]</scope>
    <source>
        <strain evidence="5">CGMCC 4.2126</strain>
    </source>
</reference>
<sequence length="1055" mass="113873">MTATEHLLPRPQLMRFLDQIMRHRLTVVTAGPGGGKTSAVHAWARTRPDVPVTWVAQADDATLVEEVCQGLGVPAAWTRSIGPAADDPVRTAALAAELGAALPYSAVLVIDEAERLAPHTVGSRLLEGLCRHGGDNLHLVLISRSGAPFPIQRLCGLGHVFQVSAEHLAFTLEETGSLARLVLAEDADALAKEVQKLTAGWPVAVRLALSRLGGLPAEDRLKRLAAPAGPLFDYLVEEVLNDGDVRMNEFLRAAAALPWFTPELCTAIGLDVSRHEISILAAQHILITQCEDGYVVTTLIRECVGDADRKRASRAARWYEERGFIREALAVSSDPVHLVAMIERWWETLLAEGRPVEVVRACRAVPAELRTSTVDLAEGQARQVQGDWAGALDCLRHATAADPAVAWRIGTIHYHRGDYRAALQAFERGVLADEDSPHEAMLLAWTASARWLVGDLSAAARLAERALSIATACGDEQSAACAHTALAMAAHDEGDRAASERHSTLALAAAESSGDLLLAVRVLANRASHRTEEARYAEALADLELAVRRAELAGAPVNGAIALHNRAEALMGLGRLDEALADFGEACEILGRVGSDKLGHPLAGLGKVYLERGDLLRAKFSYENALKHANQLQDVHLIQSTLAGLARIHVVDDPERAVRLAERAVAAGSGSSQVGALLAAGWVWAEAGDRAKAAAYARSAREAAADRRDQAATAEALELAAITVAGSPEDREELLAAAGEVWTEIGSPLGSARNGFARASLRCTDRGSGRDGLREAERELRRAGIRGPHDSGAGLLRAVAFLDPGAVRFCVLGGVRLSRYGRSVPAAEWQSRKARDLLAWLVCQRGRSVAREVAMEALWPEEDPGRCANRLSVALSTVRSVLDPQRKFGAGEFVRGDKHTIQLVGLRVDVEEFLSAAADALAAQDDDLLASAEARYTGDVCEDSPYSEWLEPLREEARAVYQALLRTLASRAQQAAEHDRAVRYLLRLLERDAYDERAHLDLVRTLTMARRHGEARRRYRMYIEAMGELGVEPAPLPAVPGSDHPPLQRRSSSAR</sequence>
<dbReference type="Proteomes" id="UP000199111">
    <property type="component" value="Unassembled WGS sequence"/>
</dbReference>
<proteinExistence type="predicted"/>
<dbReference type="GeneID" id="96300406"/>
<dbReference type="InterPro" id="IPR005158">
    <property type="entry name" value="BTAD"/>
</dbReference>
<dbReference type="AlphaFoldDB" id="A0A1I3WH57"/>
<keyword evidence="1" id="KW-0802">TPR repeat</keyword>
<dbReference type="SUPFAM" id="SSF46894">
    <property type="entry name" value="C-terminal effector domain of the bipartite response regulators"/>
    <property type="match status" value="1"/>
</dbReference>
<organism evidence="4 5">
    <name type="scientific">Streptosporangium canum</name>
    <dbReference type="NCBI Taxonomy" id="324952"/>
    <lineage>
        <taxon>Bacteria</taxon>
        <taxon>Bacillati</taxon>
        <taxon>Actinomycetota</taxon>
        <taxon>Actinomycetes</taxon>
        <taxon>Streptosporangiales</taxon>
        <taxon>Streptosporangiaceae</taxon>
        <taxon>Streptosporangium</taxon>
    </lineage>
</organism>
<dbReference type="Pfam" id="PF13424">
    <property type="entry name" value="TPR_12"/>
    <property type="match status" value="1"/>
</dbReference>
<feature type="repeat" description="TPR" evidence="1">
    <location>
        <begin position="403"/>
        <end position="436"/>
    </location>
</feature>
<dbReference type="RefSeq" id="WP_093889108.1">
    <property type="nucleotide sequence ID" value="NZ_FOQY01000016.1"/>
</dbReference>
<dbReference type="InterPro" id="IPR011990">
    <property type="entry name" value="TPR-like_helical_dom_sf"/>
</dbReference>
<accession>A0A1I3WH57</accession>
<keyword evidence="5" id="KW-1185">Reference proteome</keyword>
<dbReference type="PANTHER" id="PTHR35807">
    <property type="entry name" value="TRANSCRIPTIONAL REGULATOR REDD-RELATED"/>
    <property type="match status" value="1"/>
</dbReference>
<dbReference type="GO" id="GO:0003677">
    <property type="term" value="F:DNA binding"/>
    <property type="evidence" value="ECO:0007669"/>
    <property type="project" value="InterPro"/>
</dbReference>
<dbReference type="SMART" id="SM01043">
    <property type="entry name" value="BTAD"/>
    <property type="match status" value="1"/>
</dbReference>
<evidence type="ECO:0000256" key="2">
    <source>
        <dbReference type="SAM" id="MobiDB-lite"/>
    </source>
</evidence>
<gene>
    <name evidence="4" type="ORF">SAMN05216275_116146</name>
</gene>
<dbReference type="SMART" id="SM00028">
    <property type="entry name" value="TPR"/>
    <property type="match status" value="6"/>
</dbReference>
<dbReference type="Pfam" id="PF03704">
    <property type="entry name" value="BTAD"/>
    <property type="match status" value="1"/>
</dbReference>
<dbReference type="InterPro" id="IPR036388">
    <property type="entry name" value="WH-like_DNA-bd_sf"/>
</dbReference>
<dbReference type="InterPro" id="IPR051677">
    <property type="entry name" value="AfsR-DnrI-RedD_regulator"/>
</dbReference>
<protein>
    <submittedName>
        <fullName evidence="4">ATP-, maltotriose-and DNA-dependent transcriptional regulator MalT</fullName>
    </submittedName>
</protein>
<dbReference type="Gene3D" id="1.25.40.10">
    <property type="entry name" value="Tetratricopeptide repeat domain"/>
    <property type="match status" value="4"/>
</dbReference>
<dbReference type="EMBL" id="FOQY01000016">
    <property type="protein sequence ID" value="SFK06888.1"/>
    <property type="molecule type" value="Genomic_DNA"/>
</dbReference>
<dbReference type="PROSITE" id="PS50005">
    <property type="entry name" value="TPR"/>
    <property type="match status" value="1"/>
</dbReference>
<feature type="domain" description="Bacterial transcriptional activator" evidence="3">
    <location>
        <begin position="908"/>
        <end position="1039"/>
    </location>
</feature>
<dbReference type="Gene3D" id="1.10.10.10">
    <property type="entry name" value="Winged helix-like DNA-binding domain superfamily/Winged helix DNA-binding domain"/>
    <property type="match status" value="1"/>
</dbReference>
<name>A0A1I3WH57_9ACTN</name>
<evidence type="ECO:0000256" key="1">
    <source>
        <dbReference type="PROSITE-ProRule" id="PRU00339"/>
    </source>
</evidence>